<evidence type="ECO:0000313" key="2">
    <source>
        <dbReference type="EMBL" id="CAB4016072.1"/>
    </source>
</evidence>
<proteinExistence type="predicted"/>
<dbReference type="Gene3D" id="3.60.130.10">
    <property type="entry name" value="Clavaminate synthase-like"/>
    <property type="match status" value="1"/>
</dbReference>
<dbReference type="EMBL" id="CACRXK020008960">
    <property type="protein sequence ID" value="CAB4016072.1"/>
    <property type="molecule type" value="Genomic_DNA"/>
</dbReference>
<dbReference type="SUPFAM" id="SSF51197">
    <property type="entry name" value="Clavaminate synthase-like"/>
    <property type="match status" value="1"/>
</dbReference>
<gene>
    <name evidence="2" type="ORF">PACLA_8A048537</name>
</gene>
<accession>A0A6S7JH64</accession>
<dbReference type="OrthoDB" id="408743at2759"/>
<name>A0A6S7JH64_PARCT</name>
<dbReference type="InterPro" id="IPR050411">
    <property type="entry name" value="AlphaKG_dependent_hydroxylases"/>
</dbReference>
<reference evidence="2" key="1">
    <citation type="submission" date="2020-04" db="EMBL/GenBank/DDBJ databases">
        <authorList>
            <person name="Alioto T."/>
            <person name="Alioto T."/>
            <person name="Gomez Garrido J."/>
        </authorList>
    </citation>
    <scope>NUCLEOTIDE SEQUENCE</scope>
    <source>
        <strain evidence="2">A484AB</strain>
    </source>
</reference>
<organism evidence="2 3">
    <name type="scientific">Paramuricea clavata</name>
    <name type="common">Red gorgonian</name>
    <name type="synonym">Violescent sea-whip</name>
    <dbReference type="NCBI Taxonomy" id="317549"/>
    <lineage>
        <taxon>Eukaryota</taxon>
        <taxon>Metazoa</taxon>
        <taxon>Cnidaria</taxon>
        <taxon>Anthozoa</taxon>
        <taxon>Octocorallia</taxon>
        <taxon>Malacalcyonacea</taxon>
        <taxon>Plexauridae</taxon>
        <taxon>Paramuricea</taxon>
    </lineage>
</organism>
<evidence type="ECO:0000259" key="1">
    <source>
        <dbReference type="Pfam" id="PF02668"/>
    </source>
</evidence>
<dbReference type="InterPro" id="IPR003819">
    <property type="entry name" value="TauD/TfdA-like"/>
</dbReference>
<evidence type="ECO:0000313" key="3">
    <source>
        <dbReference type="Proteomes" id="UP001152795"/>
    </source>
</evidence>
<keyword evidence="3" id="KW-1185">Reference proteome</keyword>
<dbReference type="AlphaFoldDB" id="A0A6S7JH64"/>
<protein>
    <submittedName>
        <fullName evidence="2">Clavaminate synthase</fullName>
    </submittedName>
</protein>
<dbReference type="Proteomes" id="UP001152795">
    <property type="component" value="Unassembled WGS sequence"/>
</dbReference>
<dbReference type="Pfam" id="PF02668">
    <property type="entry name" value="TauD"/>
    <property type="match status" value="1"/>
</dbReference>
<dbReference type="PANTHER" id="PTHR10696:SF21">
    <property type="entry name" value="TAUD_TFDA-LIKE DOMAIN-CONTAINING PROTEIN"/>
    <property type="match status" value="1"/>
</dbReference>
<sequence>MLRLMLRGTRHFTRLISSEACPIQVVNWDEHFCLGYPDELKLSALVPLAGRDFLASSRIPKFPEFLADPRENIPLYLKANNEKQFTAATWGMYSKAIIDMAYKRYEEHGVAVAILFRGMPIESPGDFSDWVNGLDFERVQYVEPTGLTPRIAEFVTSGSSEPSDYNIEPHNERAYMSMYPDIFIMCMFRKSACGGETAIVDNRETLRKLDRRFMGKCERKQLRYWKFLPDARGSHPSIAYKSWQGHFRTEDKSEIESELKDTGVYNFEWLEDNNLVLWHNRPPFIHHPKTEERLWFNQMAAGHCSYLQSMPIFQNLQLPNREYPFHCTYGDGREIETECLNEVRRIKWENAVGFEWQEGDVLFLDNLIMQHSRLSFQGERHVGISLLNMN</sequence>
<dbReference type="GO" id="GO:0016491">
    <property type="term" value="F:oxidoreductase activity"/>
    <property type="evidence" value="ECO:0007669"/>
    <property type="project" value="InterPro"/>
</dbReference>
<comment type="caution">
    <text evidence="2">The sequence shown here is derived from an EMBL/GenBank/DDBJ whole genome shotgun (WGS) entry which is preliminary data.</text>
</comment>
<dbReference type="PANTHER" id="PTHR10696">
    <property type="entry name" value="GAMMA-BUTYROBETAINE HYDROXYLASE-RELATED"/>
    <property type="match status" value="1"/>
</dbReference>
<dbReference type="InterPro" id="IPR042098">
    <property type="entry name" value="TauD-like_sf"/>
</dbReference>
<feature type="domain" description="TauD/TfdA-like" evidence="1">
    <location>
        <begin position="90"/>
        <end position="382"/>
    </location>
</feature>